<protein>
    <submittedName>
        <fullName evidence="2">Uncharacterized protein</fullName>
    </submittedName>
</protein>
<evidence type="ECO:0000313" key="2">
    <source>
        <dbReference type="EMBL" id="RUA23043.1"/>
    </source>
</evidence>
<reference evidence="2" key="1">
    <citation type="submission" date="2018-12" db="EMBL/GenBank/DDBJ databases">
        <authorList>
            <person name="Jadhav K."/>
            <person name="Kushwaha B."/>
            <person name="Jadhav I."/>
        </authorList>
    </citation>
    <scope>NUCLEOTIDE SEQUENCE [LARGE SCALE GENOMIC DNA]</scope>
    <source>
        <strain evidence="2">SBS 10</strain>
    </source>
</reference>
<proteinExistence type="predicted"/>
<sequence length="113" mass="12212">MVWAGRLSSRRLPLKLGIAQGRIRGSQHLLLAAGSHRAGQLETVAAFAILSDTPSGRQLSPVRRWNTADQKQPGRRSAPESDGEGMPVEPDKPLHQPTWQAGVISPAVVQPDH</sequence>
<feature type="region of interest" description="Disordered" evidence="1">
    <location>
        <begin position="55"/>
        <end position="113"/>
    </location>
</feature>
<organism evidence="2">
    <name type="scientific">Billgrantia gudaonensis</name>
    <dbReference type="NCBI Taxonomy" id="376427"/>
    <lineage>
        <taxon>Bacteria</taxon>
        <taxon>Pseudomonadati</taxon>
        <taxon>Pseudomonadota</taxon>
        <taxon>Gammaproteobacteria</taxon>
        <taxon>Oceanospirillales</taxon>
        <taxon>Halomonadaceae</taxon>
        <taxon>Billgrantia</taxon>
    </lineage>
</organism>
<dbReference type="EMBL" id="RXHI01000004">
    <property type="protein sequence ID" value="RUA23043.1"/>
    <property type="molecule type" value="Genomic_DNA"/>
</dbReference>
<accession>A0A3S0NHP3</accession>
<evidence type="ECO:0000256" key="1">
    <source>
        <dbReference type="SAM" id="MobiDB-lite"/>
    </source>
</evidence>
<comment type="caution">
    <text evidence="2">The sequence shown here is derived from an EMBL/GenBank/DDBJ whole genome shotgun (WGS) entry which is preliminary data.</text>
</comment>
<gene>
    <name evidence="2" type="ORF">DSL92_01945</name>
</gene>
<dbReference type="AlphaFoldDB" id="A0A3S0NHP3"/>
<name>A0A3S0NHP3_9GAMM</name>